<name>A0A0G4HYR4_9ALVE</name>
<accession>A0A0G4HYR4</accession>
<evidence type="ECO:0000256" key="1">
    <source>
        <dbReference type="SAM" id="MobiDB-lite"/>
    </source>
</evidence>
<dbReference type="EMBL" id="CDMZ01004417">
    <property type="protein sequence ID" value="CEM49681.1"/>
    <property type="molecule type" value="Genomic_DNA"/>
</dbReference>
<organism evidence="2">
    <name type="scientific">Chromera velia CCMP2878</name>
    <dbReference type="NCBI Taxonomy" id="1169474"/>
    <lineage>
        <taxon>Eukaryota</taxon>
        <taxon>Sar</taxon>
        <taxon>Alveolata</taxon>
        <taxon>Colpodellida</taxon>
        <taxon>Chromeraceae</taxon>
        <taxon>Chromera</taxon>
    </lineage>
</organism>
<feature type="region of interest" description="Disordered" evidence="1">
    <location>
        <begin position="1"/>
        <end position="21"/>
    </location>
</feature>
<protein>
    <submittedName>
        <fullName evidence="2">Uncharacterized protein</fullName>
    </submittedName>
</protein>
<gene>
    <name evidence="2" type="ORF">Cvel_33670</name>
</gene>
<evidence type="ECO:0000313" key="2">
    <source>
        <dbReference type="EMBL" id="CEM49681.1"/>
    </source>
</evidence>
<dbReference type="AlphaFoldDB" id="A0A0G4HYR4"/>
<proteinExistence type="predicted"/>
<sequence>MGVTASVSRMSHSKWRSPEEGEWQGMMARRWTCTGLFAVIVRQGRGLGFSSHHSPCSAANFCKNPRVHEVQLALTSRIVKRPSKEKLARLAGQWDRTAERACSSASRTEGGKLPSNGSRSDASGWISEVSSTDTGFEKTSNDEQLAD</sequence>
<reference evidence="2" key="1">
    <citation type="submission" date="2014-11" db="EMBL/GenBank/DDBJ databases">
        <authorList>
            <person name="Otto D Thomas"/>
            <person name="Naeem Raeece"/>
        </authorList>
    </citation>
    <scope>NUCLEOTIDE SEQUENCE</scope>
</reference>
<feature type="compositionally biased region" description="Polar residues" evidence="1">
    <location>
        <begin position="1"/>
        <end position="10"/>
    </location>
</feature>
<feature type="region of interest" description="Disordered" evidence="1">
    <location>
        <begin position="98"/>
        <end position="147"/>
    </location>
</feature>
<dbReference type="VEuPathDB" id="CryptoDB:Cvel_33670"/>